<dbReference type="Gene3D" id="1.25.40.270">
    <property type="entry name" value="Vacuolar protein sorting-associated protein vta1"/>
    <property type="match status" value="1"/>
</dbReference>
<name>E9HZ04_DAPPU</name>
<dbReference type="InterPro" id="IPR039431">
    <property type="entry name" value="Vta1/CALS_N"/>
</dbReference>
<dbReference type="EMBL" id="GL733255">
    <property type="protein sequence ID" value="EFX63027.1"/>
    <property type="molecule type" value="Genomic_DNA"/>
</dbReference>
<gene>
    <name evidence="5" type="ORF">DAPPUDRAFT_336048</name>
</gene>
<dbReference type="Proteomes" id="UP000000305">
    <property type="component" value="Unassembled WGS sequence"/>
</dbReference>
<keyword evidence="3" id="KW-0812">Transmembrane</keyword>
<feature type="domain" description="Vta1/callose synthase N-terminal" evidence="4">
    <location>
        <begin position="16"/>
        <end position="102"/>
    </location>
</feature>
<dbReference type="InParanoid" id="E9HZ04"/>
<dbReference type="HOGENOM" id="CLU_1867175_0_0_1"/>
<organism evidence="5 6">
    <name type="scientific">Daphnia pulex</name>
    <name type="common">Water flea</name>
    <dbReference type="NCBI Taxonomy" id="6669"/>
    <lineage>
        <taxon>Eukaryota</taxon>
        <taxon>Metazoa</taxon>
        <taxon>Ecdysozoa</taxon>
        <taxon>Arthropoda</taxon>
        <taxon>Crustacea</taxon>
        <taxon>Branchiopoda</taxon>
        <taxon>Diplostraca</taxon>
        <taxon>Cladocera</taxon>
        <taxon>Anomopoda</taxon>
        <taxon>Daphniidae</taxon>
        <taxon>Daphnia</taxon>
    </lineage>
</organism>
<dbReference type="InterPro" id="IPR023175">
    <property type="entry name" value="Vta1/CALS_N_sf"/>
</dbReference>
<proteinExistence type="predicted"/>
<evidence type="ECO:0000256" key="2">
    <source>
        <dbReference type="ARBA" id="ARBA00023136"/>
    </source>
</evidence>
<dbReference type="InterPro" id="IPR044538">
    <property type="entry name" value="Vta1-like"/>
</dbReference>
<sequence length="137" mass="15751">MAISLPVDLPANLKSMQPYLEMATDYESKDPCISYWCRLYVLKQGFILKRVEDDLSFLLVLMEVLGKNKQDLQSKIETTDIPVARAHLEGVVQKLLSWAENVPPLESLTKPRVWFILYTILIIAVLLLRHFSLLECC</sequence>
<accession>E9HZ04</accession>
<dbReference type="PANTHER" id="PTHR46009:SF1">
    <property type="entry name" value="VACUOLAR PROTEIN SORTING-ASSOCIATED PROTEIN VTA1 HOMOLOG"/>
    <property type="match status" value="1"/>
</dbReference>
<comment type="subcellular location">
    <subcellularLocation>
        <location evidence="1">Endomembrane system</location>
    </subcellularLocation>
</comment>
<evidence type="ECO:0000256" key="3">
    <source>
        <dbReference type="SAM" id="Phobius"/>
    </source>
</evidence>
<evidence type="ECO:0000313" key="6">
    <source>
        <dbReference type="Proteomes" id="UP000000305"/>
    </source>
</evidence>
<reference evidence="5 6" key="1">
    <citation type="journal article" date="2011" name="Science">
        <title>The ecoresponsive genome of Daphnia pulex.</title>
        <authorList>
            <person name="Colbourne J.K."/>
            <person name="Pfrender M.E."/>
            <person name="Gilbert D."/>
            <person name="Thomas W.K."/>
            <person name="Tucker A."/>
            <person name="Oakley T.H."/>
            <person name="Tokishita S."/>
            <person name="Aerts A."/>
            <person name="Arnold G.J."/>
            <person name="Basu M.K."/>
            <person name="Bauer D.J."/>
            <person name="Caceres C.E."/>
            <person name="Carmel L."/>
            <person name="Casola C."/>
            <person name="Choi J.H."/>
            <person name="Detter J.C."/>
            <person name="Dong Q."/>
            <person name="Dusheyko S."/>
            <person name="Eads B.D."/>
            <person name="Frohlich T."/>
            <person name="Geiler-Samerotte K.A."/>
            <person name="Gerlach D."/>
            <person name="Hatcher P."/>
            <person name="Jogdeo S."/>
            <person name="Krijgsveld J."/>
            <person name="Kriventseva E.V."/>
            <person name="Kultz D."/>
            <person name="Laforsch C."/>
            <person name="Lindquist E."/>
            <person name="Lopez J."/>
            <person name="Manak J.R."/>
            <person name="Muller J."/>
            <person name="Pangilinan J."/>
            <person name="Patwardhan R.P."/>
            <person name="Pitluck S."/>
            <person name="Pritham E.J."/>
            <person name="Rechtsteiner A."/>
            <person name="Rho M."/>
            <person name="Rogozin I.B."/>
            <person name="Sakarya O."/>
            <person name="Salamov A."/>
            <person name="Schaack S."/>
            <person name="Shapiro H."/>
            <person name="Shiga Y."/>
            <person name="Skalitzky C."/>
            <person name="Smith Z."/>
            <person name="Souvorov A."/>
            <person name="Sung W."/>
            <person name="Tang Z."/>
            <person name="Tsuchiya D."/>
            <person name="Tu H."/>
            <person name="Vos H."/>
            <person name="Wang M."/>
            <person name="Wolf Y.I."/>
            <person name="Yamagata H."/>
            <person name="Yamada T."/>
            <person name="Ye Y."/>
            <person name="Shaw J.R."/>
            <person name="Andrews J."/>
            <person name="Crease T.J."/>
            <person name="Tang H."/>
            <person name="Lucas S.M."/>
            <person name="Robertson H.M."/>
            <person name="Bork P."/>
            <person name="Koonin E.V."/>
            <person name="Zdobnov E.M."/>
            <person name="Grigoriev I.V."/>
            <person name="Lynch M."/>
            <person name="Boore J.L."/>
        </authorList>
    </citation>
    <scope>NUCLEOTIDE SEQUENCE [LARGE SCALE GENOMIC DNA]</scope>
</reference>
<dbReference type="GO" id="GO:0005771">
    <property type="term" value="C:multivesicular body"/>
    <property type="evidence" value="ECO:0000318"/>
    <property type="project" value="GO_Central"/>
</dbReference>
<keyword evidence="3" id="KW-1133">Transmembrane helix</keyword>
<dbReference type="GO" id="GO:0032511">
    <property type="term" value="P:late endosome to vacuole transport via multivesicular body sorting pathway"/>
    <property type="evidence" value="ECO:0000318"/>
    <property type="project" value="GO_Central"/>
</dbReference>
<dbReference type="STRING" id="6669.E9HZ04"/>
<dbReference type="OrthoDB" id="391137at2759"/>
<dbReference type="KEGG" id="dpx:DAPPUDRAFT_336048"/>
<keyword evidence="6" id="KW-1185">Reference proteome</keyword>
<evidence type="ECO:0000256" key="1">
    <source>
        <dbReference type="ARBA" id="ARBA00004308"/>
    </source>
</evidence>
<dbReference type="PANTHER" id="PTHR46009">
    <property type="entry name" value="VACUOLAR PROTEIN SORTING-ASSOCIATED PROTEIN VTA1 HOMOLOG"/>
    <property type="match status" value="1"/>
</dbReference>
<evidence type="ECO:0000313" key="5">
    <source>
        <dbReference type="EMBL" id="EFX63027.1"/>
    </source>
</evidence>
<feature type="transmembrane region" description="Helical" evidence="3">
    <location>
        <begin position="113"/>
        <end position="131"/>
    </location>
</feature>
<protein>
    <recommendedName>
        <fullName evidence="4">Vta1/callose synthase N-terminal domain-containing protein</fullName>
    </recommendedName>
</protein>
<keyword evidence="2 3" id="KW-0472">Membrane</keyword>
<dbReference type="PhylomeDB" id="E9HZ04"/>
<evidence type="ECO:0000259" key="4">
    <source>
        <dbReference type="Pfam" id="PF04652"/>
    </source>
</evidence>
<dbReference type="AlphaFoldDB" id="E9HZ04"/>
<dbReference type="Pfam" id="PF04652">
    <property type="entry name" value="Vta1"/>
    <property type="match status" value="1"/>
</dbReference>